<proteinExistence type="predicted"/>
<feature type="compositionally biased region" description="Basic and acidic residues" evidence="1">
    <location>
        <begin position="7"/>
        <end position="22"/>
    </location>
</feature>
<protein>
    <submittedName>
        <fullName evidence="2">Uncharacterized protein</fullName>
    </submittedName>
</protein>
<name>A0A084Y5Q7_9PROT</name>
<sequence>MQHPYQRRSEGSPRLPEVEPGRVHHGCSQRNRCDHRCWRRQNVGSQQNQYTSECDLFNEWMANGLRTRNTVVGKHGDHPSTHHRDDEQDDIESNLQTRPFGPGQHSEPGKMHGQNGCAKKHQQRDEEVVAPITALHQRDDQPDPDRYRKCDVHQGCRGHVGRQHQDSSGGPEQGKGKQHAAGRRRLSGPVTAGREEEPGDYRQRIPEQHLMAVPSRAVHQTDRQVSRVLGHPKRNRQRGEDTGKQIERPKTQGPERKFSSRCVSLRARFRD</sequence>
<dbReference type="AlphaFoldDB" id="A0A084Y5Q7"/>
<evidence type="ECO:0000256" key="1">
    <source>
        <dbReference type="SAM" id="MobiDB-lite"/>
    </source>
</evidence>
<feature type="compositionally biased region" description="Basic residues" evidence="1">
    <location>
        <begin position="176"/>
        <end position="186"/>
    </location>
</feature>
<gene>
    <name evidence="2" type="ORF">CAPSK01_000450</name>
</gene>
<comment type="caution">
    <text evidence="2">The sequence shown here is derived from an EMBL/GenBank/DDBJ whole genome shotgun (WGS) entry which is preliminary data.</text>
</comment>
<feature type="region of interest" description="Disordered" evidence="1">
    <location>
        <begin position="1"/>
        <end position="29"/>
    </location>
</feature>
<reference evidence="2 3" key="1">
    <citation type="submission" date="2014-07" db="EMBL/GenBank/DDBJ databases">
        <title>Expanding our view of genomic diversity in Candidatus Accumulibacter clades.</title>
        <authorList>
            <person name="Skennerton C.T."/>
            <person name="Barr J.J."/>
            <person name="Slater F.R."/>
            <person name="Bond P.L."/>
            <person name="Tyson G.W."/>
        </authorList>
    </citation>
    <scope>NUCLEOTIDE SEQUENCE [LARGE SCALE GENOMIC DNA]</scope>
    <source>
        <strain evidence="3">SK-01</strain>
    </source>
</reference>
<accession>A0A084Y5Q7</accession>
<feature type="compositionally biased region" description="Basic and acidic residues" evidence="1">
    <location>
        <begin position="193"/>
        <end position="207"/>
    </location>
</feature>
<dbReference type="EMBL" id="JDSS02000006">
    <property type="protein sequence ID" value="KFB70051.1"/>
    <property type="molecule type" value="Genomic_DNA"/>
</dbReference>
<feature type="region of interest" description="Disordered" evidence="1">
    <location>
        <begin position="157"/>
        <end position="271"/>
    </location>
</feature>
<feature type="compositionally biased region" description="Basic and acidic residues" evidence="1">
    <location>
        <begin position="237"/>
        <end position="258"/>
    </location>
</feature>
<evidence type="ECO:0000313" key="3">
    <source>
        <dbReference type="Proteomes" id="UP000019812"/>
    </source>
</evidence>
<organism evidence="2 3">
    <name type="scientific">Candidatus Accumulibacter vicinus</name>
    <dbReference type="NCBI Taxonomy" id="2954382"/>
    <lineage>
        <taxon>Bacteria</taxon>
        <taxon>Pseudomonadati</taxon>
        <taxon>Pseudomonadota</taxon>
        <taxon>Betaproteobacteria</taxon>
        <taxon>Candidatus Accumulibacter</taxon>
    </lineage>
</organism>
<feature type="compositionally biased region" description="Basic and acidic residues" evidence="1">
    <location>
        <begin position="74"/>
        <end position="86"/>
    </location>
</feature>
<evidence type="ECO:0000313" key="2">
    <source>
        <dbReference type="EMBL" id="KFB70051.1"/>
    </source>
</evidence>
<dbReference type="Proteomes" id="UP000019812">
    <property type="component" value="Unassembled WGS sequence"/>
</dbReference>
<feature type="region of interest" description="Disordered" evidence="1">
    <location>
        <begin position="70"/>
        <end position="126"/>
    </location>
</feature>